<dbReference type="HOGENOM" id="CLU_001453_0_0_1"/>
<name>N1Q1L9_DOTSN</name>
<dbReference type="Pfam" id="PF08631">
    <property type="entry name" value="SPO22"/>
    <property type="match status" value="1"/>
</dbReference>
<accession>N1Q1L9</accession>
<evidence type="ECO:0008006" key="4">
    <source>
        <dbReference type="Google" id="ProtNLM"/>
    </source>
</evidence>
<organism evidence="2 3">
    <name type="scientific">Dothistroma septosporum (strain NZE10 / CBS 128990)</name>
    <name type="common">Red band needle blight fungus</name>
    <name type="synonym">Mycosphaerella pini</name>
    <dbReference type="NCBI Taxonomy" id="675120"/>
    <lineage>
        <taxon>Eukaryota</taxon>
        <taxon>Fungi</taxon>
        <taxon>Dikarya</taxon>
        <taxon>Ascomycota</taxon>
        <taxon>Pezizomycotina</taxon>
        <taxon>Dothideomycetes</taxon>
        <taxon>Dothideomycetidae</taxon>
        <taxon>Mycosphaerellales</taxon>
        <taxon>Mycosphaerellaceae</taxon>
        <taxon>Dothistroma</taxon>
    </lineage>
</organism>
<evidence type="ECO:0000256" key="1">
    <source>
        <dbReference type="ARBA" id="ARBA00023254"/>
    </source>
</evidence>
<sequence>MSQAKAARKSAADKLVTAIIGRTLTSSKPSTFTFVLTFNLETATKLQQVLHSRGTVPANLQAEVERHVRQVSGAVINTSLGGRGKTLDSLGTELWNASANITNDEQFESDARCQSIASTRLIALLRLFALFLVNTAQSASARRSRDPGQKIRVFKIALRAAKLCLDKLQLDLAVISLELCSQFVDDKADPQPLLPLPENVHEDVDHESIIKTLASEYHLLRLLHVWRSNRLDMAELFYPKIQLFGSSEADGIIVKAADLFYDIAKSLSDKDRMEHALKWFDRAFAALDASDDDSISTEASDLRLSIGISYCERLLASRKSQRATEIVNKLQATHGLSSRVAVPILLYKVLVDQPDFDSEEASRALLNVVQLTMLSEDSIRMTMRTLRSACQTSPTAAFTAIRALICTRLLPAMNEHETLHTWLEKALMTYVLLATSQPSTSTQALPVDLTALLDTIRNSGYPRLSTKATHAMQTLLWKASLKLSSDSACDWCQMMTHPAFDNAGHVNKGRIGRKLMRLALDNDNIPAAREAFFQMPSAAQNDTQTRYLAFKLGLKSKDEQLAMSSLQIVMKHSNTDPTHLYACALDAQQSDMRPMAVAALQAILDQRPPGMHLPSLLRCTARLIMSESDVQGSSVHPLAQEAVKIFETAVRSLEEVKQLPSQQWRTEVQWWSKNAYNLAVRLCVDADPEHIVRLLDVCATFLNHYPDDAALMQHDRVEEYKSLCAFLATTALVAKARSAEDDPEYKQQCYLHAQKRIDTFKSIQSKLIQPANPQQNQERTFTILNFELECILHLQQWHRLSENLTECLNTTSVERWDTLADLLIILHSHLDTTTRSDHTEQLITLLQRCINETWKRDKNIHKVARWVRFTFTLCLNHSSSSSSTDTSFSFKLLTQAALMTQNGYNGKHDAYPQAEIHYLAATSFNHGIDLWVQGERDEGYKWMEGSLAVAKWASDNGALHAMLSGKLESVRQREKGRG</sequence>
<reference evidence="3" key="1">
    <citation type="journal article" date="2012" name="PLoS Genet.">
        <title>The genomes of the fungal plant pathogens Cladosporium fulvum and Dothistroma septosporum reveal adaptation to different hosts and lifestyles but also signatures of common ancestry.</title>
        <authorList>
            <person name="de Wit P.J.G.M."/>
            <person name="van der Burgt A."/>
            <person name="Oekmen B."/>
            <person name="Stergiopoulos I."/>
            <person name="Abd-Elsalam K.A."/>
            <person name="Aerts A.L."/>
            <person name="Bahkali A.H."/>
            <person name="Beenen H.G."/>
            <person name="Chettri P."/>
            <person name="Cox M.P."/>
            <person name="Datema E."/>
            <person name="de Vries R.P."/>
            <person name="Dhillon B."/>
            <person name="Ganley A.R."/>
            <person name="Griffiths S.A."/>
            <person name="Guo Y."/>
            <person name="Hamelin R.C."/>
            <person name="Henrissat B."/>
            <person name="Kabir M.S."/>
            <person name="Jashni M.K."/>
            <person name="Kema G."/>
            <person name="Klaubauf S."/>
            <person name="Lapidus A."/>
            <person name="Levasseur A."/>
            <person name="Lindquist E."/>
            <person name="Mehrabi R."/>
            <person name="Ohm R.A."/>
            <person name="Owen T.J."/>
            <person name="Salamov A."/>
            <person name="Schwelm A."/>
            <person name="Schijlen E."/>
            <person name="Sun H."/>
            <person name="van den Burg H.A."/>
            <person name="van Ham R.C.H.J."/>
            <person name="Zhang S."/>
            <person name="Goodwin S.B."/>
            <person name="Grigoriev I.V."/>
            <person name="Collemare J."/>
            <person name="Bradshaw R.E."/>
        </authorList>
    </citation>
    <scope>NUCLEOTIDE SEQUENCE [LARGE SCALE GENOMIC DNA]</scope>
    <source>
        <strain evidence="3">NZE10 / CBS 128990</strain>
    </source>
</reference>
<keyword evidence="3" id="KW-1185">Reference proteome</keyword>
<dbReference type="STRING" id="675120.N1Q1L9"/>
<dbReference type="InterPro" id="IPR013940">
    <property type="entry name" value="Spo22/ZIP4/TEX11"/>
</dbReference>
<dbReference type="OMA" id="KLSRWIR"/>
<dbReference type="PANTHER" id="PTHR40375:SF2">
    <property type="entry name" value="SPORULATION-SPECIFIC PROTEIN 22"/>
    <property type="match status" value="1"/>
</dbReference>
<dbReference type="GO" id="GO:0090173">
    <property type="term" value="P:regulation of synaptonemal complex assembly"/>
    <property type="evidence" value="ECO:0007669"/>
    <property type="project" value="InterPro"/>
</dbReference>
<evidence type="ECO:0000313" key="3">
    <source>
        <dbReference type="Proteomes" id="UP000016933"/>
    </source>
</evidence>
<dbReference type="EMBL" id="KB446535">
    <property type="protein sequence ID" value="EME48399.1"/>
    <property type="molecule type" value="Genomic_DNA"/>
</dbReference>
<protein>
    <recommendedName>
        <fullName evidence="4">Protein ZIP4 homolog</fullName>
    </recommendedName>
</protein>
<dbReference type="InterPro" id="IPR039057">
    <property type="entry name" value="Spo22/ZIP4"/>
</dbReference>
<dbReference type="AlphaFoldDB" id="N1Q1L9"/>
<keyword evidence="1" id="KW-0469">Meiosis</keyword>
<dbReference type="OrthoDB" id="65716at2759"/>
<reference evidence="2 3" key="2">
    <citation type="journal article" date="2012" name="PLoS Pathog.">
        <title>Diverse lifestyles and strategies of plant pathogenesis encoded in the genomes of eighteen Dothideomycetes fungi.</title>
        <authorList>
            <person name="Ohm R.A."/>
            <person name="Feau N."/>
            <person name="Henrissat B."/>
            <person name="Schoch C.L."/>
            <person name="Horwitz B.A."/>
            <person name="Barry K.W."/>
            <person name="Condon B.J."/>
            <person name="Copeland A.C."/>
            <person name="Dhillon B."/>
            <person name="Glaser F."/>
            <person name="Hesse C.N."/>
            <person name="Kosti I."/>
            <person name="LaButti K."/>
            <person name="Lindquist E.A."/>
            <person name="Lucas S."/>
            <person name="Salamov A.A."/>
            <person name="Bradshaw R.E."/>
            <person name="Ciuffetti L."/>
            <person name="Hamelin R.C."/>
            <person name="Kema G.H.J."/>
            <person name="Lawrence C."/>
            <person name="Scott J.A."/>
            <person name="Spatafora J.W."/>
            <person name="Turgeon B.G."/>
            <person name="de Wit P.J.G.M."/>
            <person name="Zhong S."/>
            <person name="Goodwin S.B."/>
            <person name="Grigoriev I.V."/>
        </authorList>
    </citation>
    <scope>NUCLEOTIDE SEQUENCE [LARGE SCALE GENOMIC DNA]</scope>
    <source>
        <strain evidence="3">NZE10 / CBS 128990</strain>
    </source>
</reference>
<gene>
    <name evidence="2" type="ORF">DOTSEDRAFT_119511</name>
</gene>
<dbReference type="PANTHER" id="PTHR40375">
    <property type="entry name" value="SPORULATION-SPECIFIC PROTEIN 22"/>
    <property type="match status" value="1"/>
</dbReference>
<dbReference type="Proteomes" id="UP000016933">
    <property type="component" value="Unassembled WGS sequence"/>
</dbReference>
<dbReference type="eggNOG" id="KOG4814">
    <property type="taxonomic scope" value="Eukaryota"/>
</dbReference>
<evidence type="ECO:0000313" key="2">
    <source>
        <dbReference type="EMBL" id="EME48399.1"/>
    </source>
</evidence>
<proteinExistence type="predicted"/>
<dbReference type="GO" id="GO:0051321">
    <property type="term" value="P:meiotic cell cycle"/>
    <property type="evidence" value="ECO:0007669"/>
    <property type="project" value="UniProtKB-KW"/>
</dbReference>